<evidence type="ECO:0000313" key="4">
    <source>
        <dbReference type="Proteomes" id="UP001498421"/>
    </source>
</evidence>
<proteinExistence type="inferred from homology"/>
<dbReference type="InterPro" id="IPR000801">
    <property type="entry name" value="Esterase-like"/>
</dbReference>
<dbReference type="PANTHER" id="PTHR40841:SF2">
    <property type="entry name" value="SIDEROPHORE-DEGRADING ESTERASE (EUROFUNG)"/>
    <property type="match status" value="1"/>
</dbReference>
<dbReference type="Gene3D" id="3.40.50.1820">
    <property type="entry name" value="alpha/beta hydrolase"/>
    <property type="match status" value="1"/>
</dbReference>
<dbReference type="SUPFAM" id="SSF53474">
    <property type="entry name" value="alpha/beta-Hydrolases"/>
    <property type="match status" value="1"/>
</dbReference>
<dbReference type="EMBL" id="JAZAVK010000044">
    <property type="protein sequence ID" value="KAK7428228.1"/>
    <property type="molecule type" value="Genomic_DNA"/>
</dbReference>
<evidence type="ECO:0000256" key="2">
    <source>
        <dbReference type="ARBA" id="ARBA00022801"/>
    </source>
</evidence>
<comment type="similarity">
    <text evidence="1">Belongs to the esterase D family.</text>
</comment>
<dbReference type="PANTHER" id="PTHR40841">
    <property type="entry name" value="SIDEROPHORE TRIACETYLFUSARININE C ESTERASE"/>
    <property type="match status" value="1"/>
</dbReference>
<dbReference type="Proteomes" id="UP001498421">
    <property type="component" value="Unassembled WGS sequence"/>
</dbReference>
<dbReference type="InterPro" id="IPR052558">
    <property type="entry name" value="Siderophore_Hydrolase_D"/>
</dbReference>
<sequence length="303" mass="33720">MAAALEPAHVPNTYQYTARSDRGDYIVQVAWPLAWSKDRVPPENDGPVSTIYVVDGNAYFFTAVDVTRRLEFTNMARTVVVGIGYPNTRCVYDHRRGPDLTAPTADGKYDIPLDAYGKPQDHLSFGEASIFLDFIEKDVMTYVHNTLFPKAPLSAGRKAVYGHSYGGIFALNALYTKPTLFNTILAGSPVIWWNHSSIIKEQEVAFRALETPPDPVPSLFLSWGSAAKDLVARPREDEKALAKRKACSEDDQMRDTMKALVERLEPCPNVRHIDTWESVGEDHGSAAVTGLQQGIMKFIVEKL</sequence>
<gene>
    <name evidence="3" type="ORF">QQZ08_005294</name>
</gene>
<dbReference type="InterPro" id="IPR029058">
    <property type="entry name" value="AB_hydrolase_fold"/>
</dbReference>
<keyword evidence="4" id="KW-1185">Reference proteome</keyword>
<keyword evidence="2" id="KW-0378">Hydrolase</keyword>
<evidence type="ECO:0000313" key="3">
    <source>
        <dbReference type="EMBL" id="KAK7428228.1"/>
    </source>
</evidence>
<name>A0ABR1I3W4_9HYPO</name>
<comment type="caution">
    <text evidence="3">The sequence shown here is derived from an EMBL/GenBank/DDBJ whole genome shotgun (WGS) entry which is preliminary data.</text>
</comment>
<evidence type="ECO:0000256" key="1">
    <source>
        <dbReference type="ARBA" id="ARBA00005622"/>
    </source>
</evidence>
<dbReference type="Pfam" id="PF00756">
    <property type="entry name" value="Esterase"/>
    <property type="match status" value="1"/>
</dbReference>
<reference evidence="3 4" key="1">
    <citation type="journal article" date="2025" name="Microbiol. Resour. Announc.">
        <title>Draft genome sequences for Neonectria magnoliae and Neonectria punicea, canker pathogens of Liriodendron tulipifera and Acer saccharum in West Virginia.</title>
        <authorList>
            <person name="Petronek H.M."/>
            <person name="Kasson M.T."/>
            <person name="Metheny A.M."/>
            <person name="Stauder C.M."/>
            <person name="Lovett B."/>
            <person name="Lynch S.C."/>
            <person name="Garnas J.R."/>
            <person name="Kasson L.R."/>
            <person name="Stajich J.E."/>
        </authorList>
    </citation>
    <scope>NUCLEOTIDE SEQUENCE [LARGE SCALE GENOMIC DNA]</scope>
    <source>
        <strain evidence="3 4">NRRL 64651</strain>
    </source>
</reference>
<protein>
    <submittedName>
        <fullName evidence="3">Uncharacterized protein</fullName>
    </submittedName>
</protein>
<accession>A0ABR1I3W4</accession>
<organism evidence="3 4">
    <name type="scientific">Neonectria magnoliae</name>
    <dbReference type="NCBI Taxonomy" id="2732573"/>
    <lineage>
        <taxon>Eukaryota</taxon>
        <taxon>Fungi</taxon>
        <taxon>Dikarya</taxon>
        <taxon>Ascomycota</taxon>
        <taxon>Pezizomycotina</taxon>
        <taxon>Sordariomycetes</taxon>
        <taxon>Hypocreomycetidae</taxon>
        <taxon>Hypocreales</taxon>
        <taxon>Nectriaceae</taxon>
        <taxon>Neonectria</taxon>
    </lineage>
</organism>